<keyword evidence="2" id="KW-1185">Reference proteome</keyword>
<dbReference type="Proteomes" id="UP000272474">
    <property type="component" value="Unassembled WGS sequence"/>
</dbReference>
<gene>
    <name evidence="1" type="ORF">D7294_19735</name>
</gene>
<reference evidence="1 2" key="1">
    <citation type="journal article" date="2014" name="Int. J. Syst. Evol. Microbiol.">
        <title>Streptomyces hoynatensis sp. nov., isolated from deep marine sediment.</title>
        <authorList>
            <person name="Veyisoglu A."/>
            <person name="Sahin N."/>
        </authorList>
    </citation>
    <scope>NUCLEOTIDE SEQUENCE [LARGE SCALE GENOMIC DNA]</scope>
    <source>
        <strain evidence="1 2">KCTC 29097</strain>
    </source>
</reference>
<evidence type="ECO:0000313" key="1">
    <source>
        <dbReference type="EMBL" id="RKN40132.1"/>
    </source>
</evidence>
<proteinExistence type="predicted"/>
<dbReference type="AlphaFoldDB" id="A0A3A9YVP7"/>
<comment type="caution">
    <text evidence="1">The sequence shown here is derived from an EMBL/GenBank/DDBJ whole genome shotgun (WGS) entry which is preliminary data.</text>
</comment>
<dbReference type="EMBL" id="RBAL01000011">
    <property type="protein sequence ID" value="RKN40132.1"/>
    <property type="molecule type" value="Genomic_DNA"/>
</dbReference>
<organism evidence="1 2">
    <name type="scientific">Streptomyces hoynatensis</name>
    <dbReference type="NCBI Taxonomy" id="1141874"/>
    <lineage>
        <taxon>Bacteria</taxon>
        <taxon>Bacillati</taxon>
        <taxon>Actinomycetota</taxon>
        <taxon>Actinomycetes</taxon>
        <taxon>Kitasatosporales</taxon>
        <taxon>Streptomycetaceae</taxon>
        <taxon>Streptomyces</taxon>
    </lineage>
</organism>
<accession>A0A3A9YVP7</accession>
<name>A0A3A9YVP7_9ACTN</name>
<evidence type="ECO:0000313" key="2">
    <source>
        <dbReference type="Proteomes" id="UP000272474"/>
    </source>
</evidence>
<protein>
    <submittedName>
        <fullName evidence="1">Uncharacterized protein</fullName>
    </submittedName>
</protein>
<sequence length="202" mass="20926">MFCLCFSLLVAGTACSSDDPEVGATPSPSMSDLAFDAASVCSGSITGPASRDLEAMAGVDRFGEGGDSAVDLAEYVERLRESDSPEERFCEITTGAYEEFARIVFGWVADDAHIIDDSPGVLTYSAGEYAYALTSGAFVYFPCEVAGAEQGRLVRAGLIAPAELDPDKAMSVLNSASRAIADGLGCLEGAGLPEGRPGRAAE</sequence>